<reference evidence="2 3" key="1">
    <citation type="journal article" date="2022" name="G3 (Bethesda)">
        <title>Whole-genome sequence and methylome profiling of the almond [Prunus dulcis (Mill.) D.A. Webb] cultivar 'Nonpareil'.</title>
        <authorList>
            <person name="D'Amico-Willman K.M."/>
            <person name="Ouma W.Z."/>
            <person name="Meulia T."/>
            <person name="Sideli G.M."/>
            <person name="Gradziel T.M."/>
            <person name="Fresnedo-Ramirez J."/>
        </authorList>
    </citation>
    <scope>NUCLEOTIDE SEQUENCE [LARGE SCALE GENOMIC DNA]</scope>
    <source>
        <strain evidence="2">Clone GOH B32 T37-40</strain>
    </source>
</reference>
<dbReference type="AlphaFoldDB" id="A0AAD4ZUQ9"/>
<evidence type="ECO:0000313" key="3">
    <source>
        <dbReference type="Proteomes" id="UP001054821"/>
    </source>
</evidence>
<proteinExistence type="predicted"/>
<keyword evidence="1" id="KW-0732">Signal</keyword>
<feature type="chain" id="PRO_5042104009" evidence="1">
    <location>
        <begin position="25"/>
        <end position="93"/>
    </location>
</feature>
<accession>A0AAD4ZUQ9</accession>
<gene>
    <name evidence="2" type="ORF">L3X38_007434</name>
</gene>
<dbReference type="Proteomes" id="UP001054821">
    <property type="component" value="Chromosome 1"/>
</dbReference>
<sequence length="93" mass="10552">MIGVLHVSAHLAAALILMLLLELGVEMCIQHKLLGNFSLLLPRIANYKSFTRFHIGSNGDLEVYTLAVDKVPKEWKLDPEWDSEDRKPDSHNK</sequence>
<protein>
    <submittedName>
        <fullName evidence="2">Uncharacterized protein</fullName>
    </submittedName>
</protein>
<dbReference type="PANTHER" id="PTHR34211">
    <property type="entry name" value="CALCINEURIN-LIKE METALLO-PHOSPHOESTERASE SUPERFAMILY PROTEIN"/>
    <property type="match status" value="1"/>
</dbReference>
<evidence type="ECO:0000313" key="2">
    <source>
        <dbReference type="EMBL" id="KAI5354539.1"/>
    </source>
</evidence>
<feature type="signal peptide" evidence="1">
    <location>
        <begin position="1"/>
        <end position="24"/>
    </location>
</feature>
<dbReference type="EMBL" id="JAJFAZ020000001">
    <property type="protein sequence ID" value="KAI5354539.1"/>
    <property type="molecule type" value="Genomic_DNA"/>
</dbReference>
<organism evidence="2 3">
    <name type="scientific">Prunus dulcis</name>
    <name type="common">Almond</name>
    <name type="synonym">Amygdalus dulcis</name>
    <dbReference type="NCBI Taxonomy" id="3755"/>
    <lineage>
        <taxon>Eukaryota</taxon>
        <taxon>Viridiplantae</taxon>
        <taxon>Streptophyta</taxon>
        <taxon>Embryophyta</taxon>
        <taxon>Tracheophyta</taxon>
        <taxon>Spermatophyta</taxon>
        <taxon>Magnoliopsida</taxon>
        <taxon>eudicotyledons</taxon>
        <taxon>Gunneridae</taxon>
        <taxon>Pentapetalae</taxon>
        <taxon>rosids</taxon>
        <taxon>fabids</taxon>
        <taxon>Rosales</taxon>
        <taxon>Rosaceae</taxon>
        <taxon>Amygdaloideae</taxon>
        <taxon>Amygdaleae</taxon>
        <taxon>Prunus</taxon>
    </lineage>
</organism>
<comment type="caution">
    <text evidence="2">The sequence shown here is derived from an EMBL/GenBank/DDBJ whole genome shotgun (WGS) entry which is preliminary data.</text>
</comment>
<name>A0AAD4ZUQ9_PRUDU</name>
<keyword evidence="3" id="KW-1185">Reference proteome</keyword>
<evidence type="ECO:0000256" key="1">
    <source>
        <dbReference type="SAM" id="SignalP"/>
    </source>
</evidence>
<dbReference type="PANTHER" id="PTHR34211:SF3">
    <property type="entry name" value="CALCINEURIN-LIKE METALLO-PHOSPHOESTERASE SUPERFAMILY PROTEIN"/>
    <property type="match status" value="1"/>
</dbReference>